<dbReference type="Pfam" id="PF07992">
    <property type="entry name" value="Pyr_redox_2"/>
    <property type="match status" value="1"/>
</dbReference>
<dbReference type="GO" id="GO:0016651">
    <property type="term" value="F:oxidoreductase activity, acting on NAD(P)H"/>
    <property type="evidence" value="ECO:0007669"/>
    <property type="project" value="TreeGrafter"/>
</dbReference>
<dbReference type="GO" id="GO:0005737">
    <property type="term" value="C:cytoplasm"/>
    <property type="evidence" value="ECO:0007669"/>
    <property type="project" value="TreeGrafter"/>
</dbReference>
<dbReference type="PRINTS" id="PR00368">
    <property type="entry name" value="FADPNR"/>
</dbReference>
<feature type="domain" description="FAD/NAD(P)-binding" evidence="5">
    <location>
        <begin position="3"/>
        <end position="179"/>
    </location>
</feature>
<protein>
    <recommendedName>
        <fullName evidence="5">FAD/NAD(P)-binding domain-containing protein</fullName>
    </recommendedName>
</protein>
<evidence type="ECO:0000256" key="1">
    <source>
        <dbReference type="ARBA" id="ARBA00001974"/>
    </source>
</evidence>
<dbReference type="InterPro" id="IPR023753">
    <property type="entry name" value="FAD/NAD-binding_dom"/>
</dbReference>
<dbReference type="AlphaFoldDB" id="A0A7G1ICL4"/>
<evidence type="ECO:0000313" key="7">
    <source>
        <dbReference type="Proteomes" id="UP000516380"/>
    </source>
</evidence>
<reference evidence="6 7" key="1">
    <citation type="submission" date="2020-07" db="EMBL/GenBank/DDBJ databases">
        <title>Mycobacterium kansasii (former subtype) with zoonotic potential isolated from diseased indoor pet cat, Japan.</title>
        <authorList>
            <person name="Fukano H."/>
            <person name="Terazono T."/>
            <person name="Hoshino Y."/>
        </authorList>
    </citation>
    <scope>NUCLEOTIDE SEQUENCE [LARGE SCALE GENOMIC DNA]</scope>
    <source>
        <strain evidence="6 7">Kuro-I</strain>
    </source>
</reference>
<keyword evidence="2" id="KW-0285">Flavoprotein</keyword>
<dbReference type="Gene3D" id="3.50.50.60">
    <property type="entry name" value="FAD/NAD(P)-binding domain"/>
    <property type="match status" value="2"/>
</dbReference>
<keyword evidence="7" id="KW-1185">Reference proteome</keyword>
<keyword evidence="3" id="KW-0274">FAD</keyword>
<evidence type="ECO:0000256" key="2">
    <source>
        <dbReference type="ARBA" id="ARBA00022630"/>
    </source>
</evidence>
<proteinExistence type="predicted"/>
<sequence length="199" mass="20752">MAAVGLDRSNRQVLLANGEKVDYDRLLIATGTRARPWFNPEEAALRGLFTVRTCDDAAKLATALQARPRRVLIVGSGFVGSEIASVCRELGLSVTVAERGKAPLVGALGGVIGDIAAQMQIEAGVDLRTGVAVESLDGDADGHVRAARLSDGTVLDVDVVVASLGSIRNVEWLDGAQLASGFWESRVTPAAAPSTSTGW</sequence>
<keyword evidence="4" id="KW-0560">Oxidoreductase</keyword>
<accession>A0A7G1ICL4</accession>
<dbReference type="InterPro" id="IPR050446">
    <property type="entry name" value="FAD-oxidoreductase/Apoptosis"/>
</dbReference>
<dbReference type="SUPFAM" id="SSF51905">
    <property type="entry name" value="FAD/NAD(P)-binding domain"/>
    <property type="match status" value="1"/>
</dbReference>
<organism evidence="6 7">
    <name type="scientific">Mycobacterium kansasii</name>
    <dbReference type="NCBI Taxonomy" id="1768"/>
    <lineage>
        <taxon>Bacteria</taxon>
        <taxon>Bacillati</taxon>
        <taxon>Actinomycetota</taxon>
        <taxon>Actinomycetes</taxon>
        <taxon>Mycobacteriales</taxon>
        <taxon>Mycobacteriaceae</taxon>
        <taxon>Mycobacterium</taxon>
    </lineage>
</organism>
<dbReference type="PANTHER" id="PTHR43557:SF2">
    <property type="entry name" value="RIESKE DOMAIN-CONTAINING PROTEIN-RELATED"/>
    <property type="match status" value="1"/>
</dbReference>
<dbReference type="EMBL" id="AP023343">
    <property type="protein sequence ID" value="BCI88043.1"/>
    <property type="molecule type" value="Genomic_DNA"/>
</dbReference>
<comment type="cofactor">
    <cofactor evidence="1">
        <name>FAD</name>
        <dbReference type="ChEBI" id="CHEBI:57692"/>
    </cofactor>
</comment>
<gene>
    <name evidence="6" type="ORF">NIIDMKKI_32490</name>
</gene>
<dbReference type="PANTHER" id="PTHR43557">
    <property type="entry name" value="APOPTOSIS-INDUCING FACTOR 1"/>
    <property type="match status" value="1"/>
</dbReference>
<evidence type="ECO:0000256" key="3">
    <source>
        <dbReference type="ARBA" id="ARBA00022827"/>
    </source>
</evidence>
<dbReference type="InterPro" id="IPR036188">
    <property type="entry name" value="FAD/NAD-bd_sf"/>
</dbReference>
<evidence type="ECO:0000313" key="6">
    <source>
        <dbReference type="EMBL" id="BCI88043.1"/>
    </source>
</evidence>
<name>A0A7G1ICL4_MYCKA</name>
<dbReference type="Proteomes" id="UP000516380">
    <property type="component" value="Chromosome"/>
</dbReference>
<evidence type="ECO:0000256" key="4">
    <source>
        <dbReference type="ARBA" id="ARBA00023002"/>
    </source>
</evidence>
<evidence type="ECO:0000259" key="5">
    <source>
        <dbReference type="Pfam" id="PF07992"/>
    </source>
</evidence>